<protein>
    <submittedName>
        <fullName evidence="1">Uncharacterized protein</fullName>
    </submittedName>
</protein>
<reference evidence="1 2" key="1">
    <citation type="submission" date="2021-06" db="EMBL/GenBank/DDBJ databases">
        <title>Caerostris extrusa draft genome.</title>
        <authorList>
            <person name="Kono N."/>
            <person name="Arakawa K."/>
        </authorList>
    </citation>
    <scope>NUCLEOTIDE SEQUENCE [LARGE SCALE GENOMIC DNA]</scope>
</reference>
<comment type="caution">
    <text evidence="1">The sequence shown here is derived from an EMBL/GenBank/DDBJ whole genome shotgun (WGS) entry which is preliminary data.</text>
</comment>
<name>A0AAV4TDY8_CAEEX</name>
<evidence type="ECO:0000313" key="2">
    <source>
        <dbReference type="Proteomes" id="UP001054945"/>
    </source>
</evidence>
<evidence type="ECO:0000313" key="1">
    <source>
        <dbReference type="EMBL" id="GIY44389.1"/>
    </source>
</evidence>
<proteinExistence type="predicted"/>
<dbReference type="AlphaFoldDB" id="A0AAV4TDY8"/>
<dbReference type="EMBL" id="BPLR01011136">
    <property type="protein sequence ID" value="GIY44389.1"/>
    <property type="molecule type" value="Genomic_DNA"/>
</dbReference>
<keyword evidence="2" id="KW-1185">Reference proteome</keyword>
<sequence length="86" mass="9823">MEFWSGPVVSEMETELSDLMKLGLNLHLHTRKVSISIKDMVSLIFRKKFEEVVSWRAEVSCNPGQLGHITSGFFLLNEKIVSLKET</sequence>
<dbReference type="Proteomes" id="UP001054945">
    <property type="component" value="Unassembled WGS sequence"/>
</dbReference>
<accession>A0AAV4TDY8</accession>
<organism evidence="1 2">
    <name type="scientific">Caerostris extrusa</name>
    <name type="common">Bark spider</name>
    <name type="synonym">Caerostris bankana</name>
    <dbReference type="NCBI Taxonomy" id="172846"/>
    <lineage>
        <taxon>Eukaryota</taxon>
        <taxon>Metazoa</taxon>
        <taxon>Ecdysozoa</taxon>
        <taxon>Arthropoda</taxon>
        <taxon>Chelicerata</taxon>
        <taxon>Arachnida</taxon>
        <taxon>Araneae</taxon>
        <taxon>Araneomorphae</taxon>
        <taxon>Entelegynae</taxon>
        <taxon>Araneoidea</taxon>
        <taxon>Araneidae</taxon>
        <taxon>Caerostris</taxon>
    </lineage>
</organism>
<gene>
    <name evidence="1" type="ORF">CEXT_20261</name>
</gene>